<accession>A0A4D7BBU5</accession>
<evidence type="ECO:0000313" key="3">
    <source>
        <dbReference type="EMBL" id="QCI67548.1"/>
    </source>
</evidence>
<reference evidence="3 4" key="1">
    <citation type="submission" date="2019-04" db="EMBL/GenBank/DDBJ databases">
        <title>Phreatobacter aquaticus sp. nov.</title>
        <authorList>
            <person name="Choi A."/>
        </authorList>
    </citation>
    <scope>NUCLEOTIDE SEQUENCE [LARGE SCALE GENOMIC DNA]</scope>
    <source>
        <strain evidence="3 4">KCTC 52518</strain>
    </source>
</reference>
<sequence>MTPMVEARERPLSLSYRRPADTVERAVLEEALDELRLQPQADLAEVGSGIGLGLLSLIFIGPLVLLAAWGLQFATGLSFGTDRTWTIAALLWLAVWGGAGVVRVVAKRARMTAAKRALAADIASEEVVEESWRFVEAIGYQEAEKLPLLYVLHADNGGAVAFEETKLIGRERVPGEAVFSAAPSDAVLVRGAKSGLLVSENYSGPPLPILEIHQLTLPREERPAHGTPLDRPWGAVSPWLTGKGRPSS</sequence>
<evidence type="ECO:0000256" key="1">
    <source>
        <dbReference type="SAM" id="MobiDB-lite"/>
    </source>
</evidence>
<name>A0A4D7BBU5_9HYPH</name>
<gene>
    <name evidence="3" type="ORF">E8M01_26990</name>
</gene>
<keyword evidence="2" id="KW-0472">Membrane</keyword>
<dbReference type="KEGG" id="pstg:E8M01_26990"/>
<feature type="region of interest" description="Disordered" evidence="1">
    <location>
        <begin position="221"/>
        <end position="248"/>
    </location>
</feature>
<keyword evidence="2" id="KW-0812">Transmembrane</keyword>
<evidence type="ECO:0000313" key="4">
    <source>
        <dbReference type="Proteomes" id="UP000298781"/>
    </source>
</evidence>
<keyword evidence="4" id="KW-1185">Reference proteome</keyword>
<evidence type="ECO:0000256" key="2">
    <source>
        <dbReference type="SAM" id="Phobius"/>
    </source>
</evidence>
<dbReference type="EMBL" id="CP039690">
    <property type="protein sequence ID" value="QCI67548.1"/>
    <property type="molecule type" value="Genomic_DNA"/>
</dbReference>
<organism evidence="3 4">
    <name type="scientific">Phreatobacter stygius</name>
    <dbReference type="NCBI Taxonomy" id="1940610"/>
    <lineage>
        <taxon>Bacteria</taxon>
        <taxon>Pseudomonadati</taxon>
        <taxon>Pseudomonadota</taxon>
        <taxon>Alphaproteobacteria</taxon>
        <taxon>Hyphomicrobiales</taxon>
        <taxon>Phreatobacteraceae</taxon>
        <taxon>Phreatobacter</taxon>
    </lineage>
</organism>
<feature type="transmembrane region" description="Helical" evidence="2">
    <location>
        <begin position="84"/>
        <end position="106"/>
    </location>
</feature>
<dbReference type="Proteomes" id="UP000298781">
    <property type="component" value="Chromosome"/>
</dbReference>
<feature type="transmembrane region" description="Helical" evidence="2">
    <location>
        <begin position="46"/>
        <end position="72"/>
    </location>
</feature>
<keyword evidence="2" id="KW-1133">Transmembrane helix</keyword>
<dbReference type="RefSeq" id="WP_136962978.1">
    <property type="nucleotide sequence ID" value="NZ_CP039690.1"/>
</dbReference>
<dbReference type="AlphaFoldDB" id="A0A4D7BBU5"/>
<protein>
    <submittedName>
        <fullName evidence="3">Uncharacterized protein</fullName>
    </submittedName>
</protein>
<dbReference type="OrthoDB" id="8478657at2"/>
<proteinExistence type="predicted"/>